<evidence type="ECO:0000313" key="2">
    <source>
        <dbReference type="RefSeq" id="XP_030374700.1"/>
    </source>
</evidence>
<dbReference type="InterPro" id="IPR011992">
    <property type="entry name" value="EF-hand-dom_pair"/>
</dbReference>
<dbReference type="Gene3D" id="1.10.238.10">
    <property type="entry name" value="EF-hand"/>
    <property type="match status" value="1"/>
</dbReference>
<proteinExistence type="predicted"/>
<sequence>MGIDKFMSARANARFATLYNATINELESITKFSHLELSSILIVYYKFVRQNGARARYMTRLQFISFFLLFSENYDMRIVHRVAYLVGEGKQFIKPTAFVKYLTIIFGHDLEERLAFAFKVYDTRSEGILSGAVLAAAVENFFTEGEEDELTAMRSDMVEILLKKFDKYSEGGGSITFDRYRNVVLKSPDLLEFLGKIYPSRSQAILIAHCMNILTEIPRMTCK</sequence>
<accession>A0A6J2TGW4</accession>
<organism evidence="1 2">
    <name type="scientific">Drosophila lebanonensis</name>
    <name type="common">Fruit fly</name>
    <name type="synonym">Scaptodrosophila lebanonensis</name>
    <dbReference type="NCBI Taxonomy" id="7225"/>
    <lineage>
        <taxon>Eukaryota</taxon>
        <taxon>Metazoa</taxon>
        <taxon>Ecdysozoa</taxon>
        <taxon>Arthropoda</taxon>
        <taxon>Hexapoda</taxon>
        <taxon>Insecta</taxon>
        <taxon>Pterygota</taxon>
        <taxon>Neoptera</taxon>
        <taxon>Endopterygota</taxon>
        <taxon>Diptera</taxon>
        <taxon>Brachycera</taxon>
        <taxon>Muscomorpha</taxon>
        <taxon>Ephydroidea</taxon>
        <taxon>Drosophilidae</taxon>
        <taxon>Scaptodrosophila</taxon>
    </lineage>
</organism>
<gene>
    <name evidence="2" type="primary">LOC115624226</name>
</gene>
<dbReference type="GeneID" id="115624226"/>
<dbReference type="OrthoDB" id="191686at2759"/>
<dbReference type="Proteomes" id="UP000504634">
    <property type="component" value="Unplaced"/>
</dbReference>
<reference evidence="2" key="1">
    <citation type="submission" date="2025-08" db="UniProtKB">
        <authorList>
            <consortium name="RefSeq"/>
        </authorList>
    </citation>
    <scope>IDENTIFICATION</scope>
    <source>
        <strain evidence="2">11010-0011.00</strain>
        <tissue evidence="2">Whole body</tissue>
    </source>
</reference>
<dbReference type="SUPFAM" id="SSF47473">
    <property type="entry name" value="EF-hand"/>
    <property type="match status" value="1"/>
</dbReference>
<dbReference type="AlphaFoldDB" id="A0A6J2TGW4"/>
<keyword evidence="1" id="KW-1185">Reference proteome</keyword>
<protein>
    <submittedName>
        <fullName evidence="2">Uncharacterized protein LOC115624226 isoform X1</fullName>
    </submittedName>
</protein>
<name>A0A6J2TGW4_DROLE</name>
<dbReference type="RefSeq" id="XP_030374700.1">
    <property type="nucleotide sequence ID" value="XM_030518840.1"/>
</dbReference>
<evidence type="ECO:0000313" key="1">
    <source>
        <dbReference type="Proteomes" id="UP000504634"/>
    </source>
</evidence>